<feature type="compositionally biased region" description="Basic and acidic residues" evidence="3">
    <location>
        <begin position="25"/>
        <end position="37"/>
    </location>
</feature>
<reference evidence="5 6" key="1">
    <citation type="journal article" date="2013" name="Genome Announc.">
        <title>Complete Genome Sequence of Burkholderia sp. Strain RPE64, Bacterial Symbiont of the Bean Bug Riptortus pedestris.</title>
        <authorList>
            <person name="Shibata T.F."/>
            <person name="Maeda T."/>
            <person name="Nikoh N."/>
            <person name="Yamaguchi K."/>
            <person name="Oshima K."/>
            <person name="Hattori M."/>
            <person name="Nishiyama T."/>
            <person name="Hasebe M."/>
            <person name="Fukatsu T."/>
            <person name="Kikuchi Y."/>
            <person name="Shigenobu S."/>
        </authorList>
    </citation>
    <scope>NUCLEOTIDE SEQUENCE [LARGE SCALE GENOMIC DNA]</scope>
</reference>
<dbReference type="CDD" id="cd16393">
    <property type="entry name" value="SPO0J_N"/>
    <property type="match status" value="1"/>
</dbReference>
<dbReference type="Pfam" id="PF02195">
    <property type="entry name" value="ParB_N"/>
    <property type="match status" value="1"/>
</dbReference>
<keyword evidence="6" id="KW-1185">Reference proteome</keyword>
<accession>R4WN66</accession>
<dbReference type="SMART" id="SM00470">
    <property type="entry name" value="ParB"/>
    <property type="match status" value="1"/>
</dbReference>
<evidence type="ECO:0000256" key="2">
    <source>
        <dbReference type="ARBA" id="ARBA00023125"/>
    </source>
</evidence>
<dbReference type="InterPro" id="IPR004437">
    <property type="entry name" value="ParB/RepB/Spo0J"/>
</dbReference>
<dbReference type="SUPFAM" id="SSF109709">
    <property type="entry name" value="KorB DNA-binding domain-like"/>
    <property type="match status" value="1"/>
</dbReference>
<feature type="region of interest" description="Disordered" evidence="3">
    <location>
        <begin position="17"/>
        <end position="44"/>
    </location>
</feature>
<feature type="domain" description="ParB-like N-terminal" evidence="4">
    <location>
        <begin position="67"/>
        <end position="156"/>
    </location>
</feature>
<name>R4WN66_9BURK</name>
<comment type="similarity">
    <text evidence="1">Belongs to the ParB family.</text>
</comment>
<gene>
    <name evidence="5" type="ORF">BRPE64_CCDS00050</name>
</gene>
<dbReference type="Proteomes" id="UP000013966">
    <property type="component" value="Chromosome 3"/>
</dbReference>
<evidence type="ECO:0000256" key="3">
    <source>
        <dbReference type="SAM" id="MobiDB-lite"/>
    </source>
</evidence>
<dbReference type="STRING" id="758793.BRPE64_CCDS00050"/>
<dbReference type="FunFam" id="3.90.1530.30:FF:000001">
    <property type="entry name" value="Chromosome partitioning protein ParB"/>
    <property type="match status" value="1"/>
</dbReference>
<proteinExistence type="inferred from homology"/>
<dbReference type="GO" id="GO:0003677">
    <property type="term" value="F:DNA binding"/>
    <property type="evidence" value="ECO:0007669"/>
    <property type="project" value="UniProtKB-KW"/>
</dbReference>
<dbReference type="Gene3D" id="1.10.10.2830">
    <property type="match status" value="1"/>
</dbReference>
<evidence type="ECO:0000259" key="4">
    <source>
        <dbReference type="SMART" id="SM00470"/>
    </source>
</evidence>
<dbReference type="InterPro" id="IPR050336">
    <property type="entry name" value="Chromosome_partition/occlusion"/>
</dbReference>
<organism evidence="5 6">
    <name type="scientific">Caballeronia insecticola</name>
    <dbReference type="NCBI Taxonomy" id="758793"/>
    <lineage>
        <taxon>Bacteria</taxon>
        <taxon>Pseudomonadati</taxon>
        <taxon>Pseudomonadota</taxon>
        <taxon>Betaproteobacteria</taxon>
        <taxon>Burkholderiales</taxon>
        <taxon>Burkholderiaceae</taxon>
        <taxon>Caballeronia</taxon>
    </lineage>
</organism>
<dbReference type="InterPro" id="IPR003115">
    <property type="entry name" value="ParB_N"/>
</dbReference>
<dbReference type="PATRIC" id="fig|758793.3.peg.4335"/>
<dbReference type="AlphaFoldDB" id="R4WN66"/>
<dbReference type="Gene3D" id="3.90.1530.10">
    <property type="entry name" value="Conserved hypothetical protein from pyrococcus furiosus pfu- 392566-001, ParB domain"/>
    <property type="match status" value="1"/>
</dbReference>
<evidence type="ECO:0000313" key="6">
    <source>
        <dbReference type="Proteomes" id="UP000013966"/>
    </source>
</evidence>
<evidence type="ECO:0000313" key="5">
    <source>
        <dbReference type="EMBL" id="BAN26088.1"/>
    </source>
</evidence>
<sequence>MEGVCMSNNIREQLMAKTANLPKPADFKGENKKDKTNRGPQTMPGITSALAAAQLRIQELESRGVETEIRVDSIVPNPWQPRRQFNETKLSELARSINEVGLLQAVTVRRIGETFQLVAGERRWRAHKLINKESIRAVVIECSDQDMAALALMENVTRDDLSDYEIAIAIRRAESEFPNRTRLAEAMGISRSDLYRFLAYDSLPDFVKRDLDLTPAVLGASSAQDIANALKKTGEPGMKALQELWPQVVAGDLVQTKVAASLSAQASRGESATDAGGRSILKIFAGKVQAGSITKDVKGLTFKFKAGVMTEEQEGQLREHIGKMFSIRSE</sequence>
<dbReference type="InterPro" id="IPR036086">
    <property type="entry name" value="ParB/Sulfiredoxin_sf"/>
</dbReference>
<dbReference type="KEGG" id="buo:BRPE64_CCDS00050"/>
<dbReference type="SUPFAM" id="SSF110849">
    <property type="entry name" value="ParB/Sulfiredoxin"/>
    <property type="match status" value="1"/>
</dbReference>
<dbReference type="PANTHER" id="PTHR33375:SF1">
    <property type="entry name" value="CHROMOSOME-PARTITIONING PROTEIN PARB-RELATED"/>
    <property type="match status" value="1"/>
</dbReference>
<dbReference type="GO" id="GO:0007059">
    <property type="term" value="P:chromosome segregation"/>
    <property type="evidence" value="ECO:0007669"/>
    <property type="project" value="TreeGrafter"/>
</dbReference>
<dbReference type="NCBIfam" id="TIGR00180">
    <property type="entry name" value="parB_part"/>
    <property type="match status" value="1"/>
</dbReference>
<dbReference type="HOGENOM" id="CLU_023853_3_1_4"/>
<protein>
    <submittedName>
        <fullName evidence="5">ParB-like partition protein</fullName>
    </submittedName>
</protein>
<dbReference type="GO" id="GO:0005694">
    <property type="term" value="C:chromosome"/>
    <property type="evidence" value="ECO:0007669"/>
    <property type="project" value="TreeGrafter"/>
</dbReference>
<evidence type="ECO:0000256" key="1">
    <source>
        <dbReference type="ARBA" id="ARBA00006295"/>
    </source>
</evidence>
<dbReference type="EMBL" id="AP013060">
    <property type="protein sequence ID" value="BAN26088.1"/>
    <property type="molecule type" value="Genomic_DNA"/>
</dbReference>
<dbReference type="PANTHER" id="PTHR33375">
    <property type="entry name" value="CHROMOSOME-PARTITIONING PROTEIN PARB-RELATED"/>
    <property type="match status" value="1"/>
</dbReference>
<keyword evidence="2" id="KW-0238">DNA-binding</keyword>
<reference evidence="5 6" key="2">
    <citation type="journal article" date="2018" name="Int. J. Syst. Evol. Microbiol.">
        <title>Burkholderia insecticola sp. nov., a gut symbiotic bacterium of the bean bug Riptortus pedestris.</title>
        <authorList>
            <person name="Takeshita K."/>
            <person name="Tamaki H."/>
            <person name="Ohbayashi T."/>
            <person name="Meng X.-Y."/>
            <person name="Sone T."/>
            <person name="Mitani Y."/>
            <person name="Peeters C."/>
            <person name="Kikuchi Y."/>
            <person name="Vandamme P."/>
        </authorList>
    </citation>
    <scope>NUCLEOTIDE SEQUENCE [LARGE SCALE GENOMIC DNA]</scope>
    <source>
        <strain evidence="5">RPE64</strain>
    </source>
</reference>